<dbReference type="PANTHER" id="PTHR43571">
    <property type="entry name" value="NADP-SPECIFIC GLUTAMATE DEHYDROGENASE 1-RELATED"/>
    <property type="match status" value="1"/>
</dbReference>
<keyword evidence="2" id="KW-0560">Oxidoreductase</keyword>
<dbReference type="InterPro" id="IPR050724">
    <property type="entry name" value="Glu_Leu_Phe_Val_DH"/>
</dbReference>
<organism evidence="4 5">
    <name type="scientific">Pusillibacter faecalis</name>
    <dbReference type="NCBI Taxonomy" id="2714358"/>
    <lineage>
        <taxon>Bacteria</taxon>
        <taxon>Bacillati</taxon>
        <taxon>Bacillota</taxon>
        <taxon>Clostridia</taxon>
        <taxon>Eubacteriales</taxon>
        <taxon>Oscillospiraceae</taxon>
        <taxon>Pusillibacter</taxon>
    </lineage>
</organism>
<dbReference type="AlphaFoldDB" id="A0A810QES6"/>
<dbReference type="InterPro" id="IPR006097">
    <property type="entry name" value="Glu/Leu/Phe/Val/Trp_DH_dimer"/>
</dbReference>
<gene>
    <name evidence="4" type="ORF">MM59RIKEN_03820</name>
</gene>
<name>A0A810QES6_9FIRM</name>
<comment type="similarity">
    <text evidence="1">Belongs to the Glu/Leu/Phe/Val dehydrogenases family.</text>
</comment>
<evidence type="ECO:0000256" key="2">
    <source>
        <dbReference type="ARBA" id="ARBA00023002"/>
    </source>
</evidence>
<dbReference type="PANTHER" id="PTHR43571:SF1">
    <property type="entry name" value="NADP-SPECIFIC GLUTAMATE DEHYDROGENASE 1-RELATED"/>
    <property type="match status" value="1"/>
</dbReference>
<reference evidence="4" key="1">
    <citation type="submission" date="2020-09" db="EMBL/GenBank/DDBJ databases">
        <title>New species isolated from human feces.</title>
        <authorList>
            <person name="Kitahara M."/>
            <person name="Shigeno Y."/>
            <person name="Shime M."/>
            <person name="Matsumoto Y."/>
            <person name="Nakamura S."/>
            <person name="Motooka D."/>
            <person name="Fukuoka S."/>
            <person name="Nishikawa H."/>
            <person name="Benno Y."/>
        </authorList>
    </citation>
    <scope>NUCLEOTIDE SEQUENCE</scope>
    <source>
        <strain evidence="4">MM59</strain>
    </source>
</reference>
<keyword evidence="5" id="KW-1185">Reference proteome</keyword>
<dbReference type="GO" id="GO:0004354">
    <property type="term" value="F:glutamate dehydrogenase (NADP+) activity"/>
    <property type="evidence" value="ECO:0007669"/>
    <property type="project" value="TreeGrafter"/>
</dbReference>
<dbReference type="GO" id="GO:0006537">
    <property type="term" value="P:glutamate biosynthetic process"/>
    <property type="evidence" value="ECO:0007669"/>
    <property type="project" value="TreeGrafter"/>
</dbReference>
<feature type="domain" description="Glutamate/phenylalanine/leucine/valine/L-tryptophan dehydrogenase dimerisation" evidence="3">
    <location>
        <begin position="55"/>
        <end position="105"/>
    </location>
</feature>
<dbReference type="SUPFAM" id="SSF53223">
    <property type="entry name" value="Aminoacid dehydrogenase-like, N-terminal domain"/>
    <property type="match status" value="1"/>
</dbReference>
<accession>A0A810QES6</accession>
<dbReference type="GO" id="GO:0005829">
    <property type="term" value="C:cytosol"/>
    <property type="evidence" value="ECO:0007669"/>
    <property type="project" value="TreeGrafter"/>
</dbReference>
<dbReference type="KEGG" id="pfaa:MM59RIKEN_03820"/>
<dbReference type="InterPro" id="IPR046346">
    <property type="entry name" value="Aminoacid_DH-like_N_sf"/>
</dbReference>
<dbReference type="EMBL" id="AP023420">
    <property type="protein sequence ID" value="BCK83063.1"/>
    <property type="molecule type" value="Genomic_DNA"/>
</dbReference>
<dbReference type="Proteomes" id="UP000679848">
    <property type="component" value="Chromosome"/>
</dbReference>
<evidence type="ECO:0000259" key="3">
    <source>
        <dbReference type="Pfam" id="PF02812"/>
    </source>
</evidence>
<proteinExistence type="inferred from homology"/>
<dbReference type="Gene3D" id="3.40.50.10860">
    <property type="entry name" value="Leucine Dehydrogenase, chain A, domain 1"/>
    <property type="match status" value="1"/>
</dbReference>
<protein>
    <recommendedName>
        <fullName evidence="3">Glutamate/phenylalanine/leucine/valine/L-tryptophan dehydrogenase dimerisation domain-containing protein</fullName>
    </recommendedName>
</protein>
<dbReference type="Pfam" id="PF02812">
    <property type="entry name" value="ELFV_dehydrog_N"/>
    <property type="match status" value="1"/>
</dbReference>
<evidence type="ECO:0000313" key="4">
    <source>
        <dbReference type="EMBL" id="BCK83063.1"/>
    </source>
</evidence>
<evidence type="ECO:0000313" key="5">
    <source>
        <dbReference type="Proteomes" id="UP000679848"/>
    </source>
</evidence>
<evidence type="ECO:0000256" key="1">
    <source>
        <dbReference type="ARBA" id="ARBA00006382"/>
    </source>
</evidence>
<sequence>MNGYLARVIEEVKGKHGDEPEFVQTVEEVFSSLEPVIEQHPEYEAADLLSRMVEPERTFSFRVTWMADDGTWHTNTGYRTQFNGAIGPYKGGLRFRKDVNLGDHQVSGVRADVQERADGTAHRQREGRQRLRSHGEVGCGDHAVLPVVHDGAAPVHRAGRGRAGR</sequence>
<dbReference type="Gene3D" id="1.10.285.10">
    <property type="entry name" value="Glutamate Dehydrogenase, chain A, domain 3"/>
    <property type="match status" value="1"/>
</dbReference>